<name>A0A4Y2QQI6_ARAVE</name>
<gene>
    <name evidence="1" type="ORF">AVEN_112022_1</name>
</gene>
<evidence type="ECO:0000313" key="2">
    <source>
        <dbReference type="Proteomes" id="UP000499080"/>
    </source>
</evidence>
<evidence type="ECO:0000313" key="1">
    <source>
        <dbReference type="EMBL" id="GBN65583.1"/>
    </source>
</evidence>
<reference evidence="1 2" key="1">
    <citation type="journal article" date="2019" name="Sci. Rep.">
        <title>Orb-weaving spider Araneus ventricosus genome elucidates the spidroin gene catalogue.</title>
        <authorList>
            <person name="Kono N."/>
            <person name="Nakamura H."/>
            <person name="Ohtoshi R."/>
            <person name="Moran D.A.P."/>
            <person name="Shinohara A."/>
            <person name="Yoshida Y."/>
            <person name="Fujiwara M."/>
            <person name="Mori M."/>
            <person name="Tomita M."/>
            <person name="Arakawa K."/>
        </authorList>
    </citation>
    <scope>NUCLEOTIDE SEQUENCE [LARGE SCALE GENOMIC DNA]</scope>
</reference>
<keyword evidence="2" id="KW-1185">Reference proteome</keyword>
<dbReference type="EMBL" id="BGPR01014530">
    <property type="protein sequence ID" value="GBN65583.1"/>
    <property type="molecule type" value="Genomic_DNA"/>
</dbReference>
<comment type="caution">
    <text evidence="1">The sequence shown here is derived from an EMBL/GenBank/DDBJ whole genome shotgun (WGS) entry which is preliminary data.</text>
</comment>
<organism evidence="1 2">
    <name type="scientific">Araneus ventricosus</name>
    <name type="common">Orbweaver spider</name>
    <name type="synonym">Epeira ventricosa</name>
    <dbReference type="NCBI Taxonomy" id="182803"/>
    <lineage>
        <taxon>Eukaryota</taxon>
        <taxon>Metazoa</taxon>
        <taxon>Ecdysozoa</taxon>
        <taxon>Arthropoda</taxon>
        <taxon>Chelicerata</taxon>
        <taxon>Arachnida</taxon>
        <taxon>Araneae</taxon>
        <taxon>Araneomorphae</taxon>
        <taxon>Entelegynae</taxon>
        <taxon>Araneoidea</taxon>
        <taxon>Araneidae</taxon>
        <taxon>Araneus</taxon>
    </lineage>
</organism>
<accession>A0A4Y2QQI6</accession>
<proteinExistence type="predicted"/>
<sequence>MLPQGVKSDSEGKDPDTLDDFDLEKFLSPEFYWDVLHYYPSGLYVLKESSKVTTQQVEGILEGLFKAIEEKTSTQAPRTSTGFEKSPWSDVLEELSAEALAAIDELTVTSKDTTRLSLTIDDITKEEINTINSDVRSLNDHLSSMTSFNIQNASTIVEIFETYTKRIQKFKLTIKDLKEYAKLYRRKKENTLNSNENNRYEILAISNAIMGDWKGILKSIQALKEATLLESGELATEIKVQLEKIQQISKSTF</sequence>
<protein>
    <submittedName>
        <fullName evidence="1">Uncharacterized protein</fullName>
    </submittedName>
</protein>
<dbReference type="Proteomes" id="UP000499080">
    <property type="component" value="Unassembled WGS sequence"/>
</dbReference>
<dbReference type="AlphaFoldDB" id="A0A4Y2QQI6"/>